<evidence type="ECO:0000313" key="1">
    <source>
        <dbReference type="EMBL" id="KAF2827614.1"/>
    </source>
</evidence>
<protein>
    <submittedName>
        <fullName evidence="1">Uncharacterized protein</fullName>
    </submittedName>
</protein>
<proteinExistence type="predicted"/>
<sequence length="448" mass="51622">MDTLPIELLDEVVSHLVASTPSETTTTQHRQQHADISNVRLTSQNFAAAASRHFVTIVQAHMWMLNLGSLNRLANLLLNVHIAKHTTHLHFNVYRFAFDDVQIDSLYEDRVNARFNQHMDMRNTYIQNKLSGQLTKIFQRAKSLRDLELICVARGNDSRYQDAIRFDEEGRRNRRASLRRGYESSYTTFVVDPLPYVHVALTASGANERLQAFTLSRRPEYYSYDTPPVSTDFLTYPKITRLTVDPSYFKDEAMRLHCPQLKHLSVLHFEDMGALVLKMQHERIEPSPETLPAYKMFAGLTSVTITGNPQLFHWLKERPSEVVHVSDLYSFIANIARYAPGLELQCLTIRQATIRDDEKVYIDSNHAPADDAGDRPNDIRHFKGLKIKELKLEGVHWAKKWGEVVHLSGNGFKGEEDELFVQQAYTSDLRGGEIMRLLRKHVEKFRIC</sequence>
<accession>A0A6A7A464</accession>
<keyword evidence="2" id="KW-1185">Reference proteome</keyword>
<dbReference type="AlphaFoldDB" id="A0A6A7A464"/>
<gene>
    <name evidence="1" type="ORF">CC86DRAFT_213885</name>
</gene>
<evidence type="ECO:0000313" key="2">
    <source>
        <dbReference type="Proteomes" id="UP000799424"/>
    </source>
</evidence>
<dbReference type="Proteomes" id="UP000799424">
    <property type="component" value="Unassembled WGS sequence"/>
</dbReference>
<dbReference type="EMBL" id="MU006224">
    <property type="protein sequence ID" value="KAF2827614.1"/>
    <property type="molecule type" value="Genomic_DNA"/>
</dbReference>
<name>A0A6A7A464_9PLEO</name>
<organism evidence="1 2">
    <name type="scientific">Ophiobolus disseminans</name>
    <dbReference type="NCBI Taxonomy" id="1469910"/>
    <lineage>
        <taxon>Eukaryota</taxon>
        <taxon>Fungi</taxon>
        <taxon>Dikarya</taxon>
        <taxon>Ascomycota</taxon>
        <taxon>Pezizomycotina</taxon>
        <taxon>Dothideomycetes</taxon>
        <taxon>Pleosporomycetidae</taxon>
        <taxon>Pleosporales</taxon>
        <taxon>Pleosporineae</taxon>
        <taxon>Phaeosphaeriaceae</taxon>
        <taxon>Ophiobolus</taxon>
    </lineage>
</organism>
<reference evidence="1" key="1">
    <citation type="journal article" date="2020" name="Stud. Mycol.">
        <title>101 Dothideomycetes genomes: a test case for predicting lifestyles and emergence of pathogens.</title>
        <authorList>
            <person name="Haridas S."/>
            <person name="Albert R."/>
            <person name="Binder M."/>
            <person name="Bloem J."/>
            <person name="Labutti K."/>
            <person name="Salamov A."/>
            <person name="Andreopoulos B."/>
            <person name="Baker S."/>
            <person name="Barry K."/>
            <person name="Bills G."/>
            <person name="Bluhm B."/>
            <person name="Cannon C."/>
            <person name="Castanera R."/>
            <person name="Culley D."/>
            <person name="Daum C."/>
            <person name="Ezra D."/>
            <person name="Gonzalez J."/>
            <person name="Henrissat B."/>
            <person name="Kuo A."/>
            <person name="Liang C."/>
            <person name="Lipzen A."/>
            <person name="Lutzoni F."/>
            <person name="Magnuson J."/>
            <person name="Mondo S."/>
            <person name="Nolan M."/>
            <person name="Ohm R."/>
            <person name="Pangilinan J."/>
            <person name="Park H.-J."/>
            <person name="Ramirez L."/>
            <person name="Alfaro M."/>
            <person name="Sun H."/>
            <person name="Tritt A."/>
            <person name="Yoshinaga Y."/>
            <person name="Zwiers L.-H."/>
            <person name="Turgeon B."/>
            <person name="Goodwin S."/>
            <person name="Spatafora J."/>
            <person name="Crous P."/>
            <person name="Grigoriev I."/>
        </authorList>
    </citation>
    <scope>NUCLEOTIDE SEQUENCE</scope>
    <source>
        <strain evidence="1">CBS 113818</strain>
    </source>
</reference>